<evidence type="ECO:0000313" key="2">
    <source>
        <dbReference type="EMBL" id="MFC3053299.1"/>
    </source>
</evidence>
<dbReference type="Proteomes" id="UP001595444">
    <property type="component" value="Unassembled WGS sequence"/>
</dbReference>
<gene>
    <name evidence="2" type="ORF">ACFOKA_15460</name>
</gene>
<dbReference type="RefSeq" id="WP_194211512.1">
    <property type="nucleotide sequence ID" value="NZ_CP061205.1"/>
</dbReference>
<name>A0ABV7D7W8_9PROT</name>
<evidence type="ECO:0000313" key="3">
    <source>
        <dbReference type="Proteomes" id="UP001595444"/>
    </source>
</evidence>
<dbReference type="EMBL" id="JBHRSL010000025">
    <property type="protein sequence ID" value="MFC3053299.1"/>
    <property type="molecule type" value="Genomic_DNA"/>
</dbReference>
<dbReference type="InterPro" id="IPR050639">
    <property type="entry name" value="SSR_resolvase"/>
</dbReference>
<dbReference type="Pfam" id="PF07508">
    <property type="entry name" value="Recombinase"/>
    <property type="match status" value="1"/>
</dbReference>
<evidence type="ECO:0000259" key="1">
    <source>
        <dbReference type="PROSITE" id="PS51737"/>
    </source>
</evidence>
<dbReference type="Gene3D" id="3.90.1750.20">
    <property type="entry name" value="Putative Large Serine Recombinase, Chain B, Domain 2"/>
    <property type="match status" value="1"/>
</dbReference>
<protein>
    <submittedName>
        <fullName evidence="2">Recombinase family protein</fullName>
    </submittedName>
</protein>
<feature type="domain" description="Recombinase" evidence="1">
    <location>
        <begin position="10"/>
        <end position="107"/>
    </location>
</feature>
<dbReference type="PANTHER" id="PTHR30461">
    <property type="entry name" value="DNA-INVERTASE FROM LAMBDOID PROPHAGE"/>
    <property type="match status" value="1"/>
</dbReference>
<proteinExistence type="predicted"/>
<dbReference type="InterPro" id="IPR011109">
    <property type="entry name" value="DNA_bind_recombinase_dom"/>
</dbReference>
<comment type="caution">
    <text evidence="2">The sequence shown here is derived from an EMBL/GenBank/DDBJ whole genome shotgun (WGS) entry which is preliminary data.</text>
</comment>
<accession>A0ABV7D7W8</accession>
<keyword evidence="3" id="KW-1185">Reference proteome</keyword>
<dbReference type="InterPro" id="IPR038109">
    <property type="entry name" value="DNA_bind_recomb_sf"/>
</dbReference>
<dbReference type="PANTHER" id="PTHR30461:SF24">
    <property type="entry name" value="SITE-SPECIFIC INTEGRASE_RESOLVASE-RELATED"/>
    <property type="match status" value="1"/>
</dbReference>
<reference evidence="3" key="1">
    <citation type="journal article" date="2019" name="Int. J. Syst. Evol. Microbiol.">
        <title>The Global Catalogue of Microorganisms (GCM) 10K type strain sequencing project: providing services to taxonomists for standard genome sequencing and annotation.</title>
        <authorList>
            <consortium name="The Broad Institute Genomics Platform"/>
            <consortium name="The Broad Institute Genome Sequencing Center for Infectious Disease"/>
            <person name="Wu L."/>
            <person name="Ma J."/>
        </authorList>
    </citation>
    <scope>NUCLEOTIDE SEQUENCE [LARGE SCALE GENOMIC DNA]</scope>
    <source>
        <strain evidence="3">KCTC 62164</strain>
    </source>
</reference>
<sequence length="216" mass="24299">MATIRTGPAPYGYKREEGRLALVPDEVSVIQYIFELFVKHERRKIVCDILYAEKKTTRSGSSFTSPSVTRILENKYVLGIDGEAEQIISDNLWKKCQLILQSQEGKGGAPRKPTNLFAGITHCGCGQKMRVPTNTATKKYVCSDCTTKIPSDALEEIFVAQLESYPLPEVIRPRGQTLLDVWTGLEDFEQKRKLVESITKRIDVTENKVTCSLILL</sequence>
<dbReference type="PROSITE" id="PS51737">
    <property type="entry name" value="RECOMBINASE_DNA_BIND"/>
    <property type="match status" value="1"/>
</dbReference>
<organism evidence="2 3">
    <name type="scientific">Kordiimonas pumila</name>
    <dbReference type="NCBI Taxonomy" id="2161677"/>
    <lineage>
        <taxon>Bacteria</taxon>
        <taxon>Pseudomonadati</taxon>
        <taxon>Pseudomonadota</taxon>
        <taxon>Alphaproteobacteria</taxon>
        <taxon>Kordiimonadales</taxon>
        <taxon>Kordiimonadaceae</taxon>
        <taxon>Kordiimonas</taxon>
    </lineage>
</organism>